<feature type="transmembrane region" description="Helical" evidence="1">
    <location>
        <begin position="12"/>
        <end position="31"/>
    </location>
</feature>
<accession>A0A2P6SMJ1</accession>
<evidence type="ECO:0000256" key="1">
    <source>
        <dbReference type="SAM" id="Phobius"/>
    </source>
</evidence>
<dbReference type="EMBL" id="PDCK01000039">
    <property type="protein sequence ID" value="PRQ59893.1"/>
    <property type="molecule type" value="Genomic_DNA"/>
</dbReference>
<keyword evidence="1" id="KW-0812">Transmembrane</keyword>
<dbReference type="Proteomes" id="UP000238479">
    <property type="component" value="Chromosome 1"/>
</dbReference>
<evidence type="ECO:0000313" key="2">
    <source>
        <dbReference type="EMBL" id="PRQ59893.1"/>
    </source>
</evidence>
<organism evidence="2 3">
    <name type="scientific">Rosa chinensis</name>
    <name type="common">China rose</name>
    <dbReference type="NCBI Taxonomy" id="74649"/>
    <lineage>
        <taxon>Eukaryota</taxon>
        <taxon>Viridiplantae</taxon>
        <taxon>Streptophyta</taxon>
        <taxon>Embryophyta</taxon>
        <taxon>Tracheophyta</taxon>
        <taxon>Spermatophyta</taxon>
        <taxon>Magnoliopsida</taxon>
        <taxon>eudicotyledons</taxon>
        <taxon>Gunneridae</taxon>
        <taxon>Pentapetalae</taxon>
        <taxon>rosids</taxon>
        <taxon>fabids</taxon>
        <taxon>Rosales</taxon>
        <taxon>Rosaceae</taxon>
        <taxon>Rosoideae</taxon>
        <taxon>Rosoideae incertae sedis</taxon>
        <taxon>Rosa</taxon>
    </lineage>
</organism>
<sequence length="58" mass="6359">MRGHGVSLAPHPCAILTLLSLYLCSIIQFLYSFSKCTMASLWILAFGGGLINFQKGMH</sequence>
<gene>
    <name evidence="2" type="ORF">RchiOBHm_Chr1g0375191</name>
</gene>
<keyword evidence="1" id="KW-0472">Membrane</keyword>
<dbReference type="Gramene" id="PRQ59893">
    <property type="protein sequence ID" value="PRQ59893"/>
    <property type="gene ID" value="RchiOBHm_Chr1g0375191"/>
</dbReference>
<protein>
    <submittedName>
        <fullName evidence="2">Uncharacterized protein</fullName>
    </submittedName>
</protein>
<comment type="caution">
    <text evidence="2">The sequence shown here is derived from an EMBL/GenBank/DDBJ whole genome shotgun (WGS) entry which is preliminary data.</text>
</comment>
<feature type="transmembrane region" description="Helical" evidence="1">
    <location>
        <begin position="37"/>
        <end position="53"/>
    </location>
</feature>
<evidence type="ECO:0000313" key="3">
    <source>
        <dbReference type="Proteomes" id="UP000238479"/>
    </source>
</evidence>
<reference evidence="2 3" key="1">
    <citation type="journal article" date="2018" name="Nat. Genet.">
        <title>The Rosa genome provides new insights in the design of modern roses.</title>
        <authorList>
            <person name="Bendahmane M."/>
        </authorList>
    </citation>
    <scope>NUCLEOTIDE SEQUENCE [LARGE SCALE GENOMIC DNA]</scope>
    <source>
        <strain evidence="3">cv. Old Blush</strain>
    </source>
</reference>
<keyword evidence="1" id="KW-1133">Transmembrane helix</keyword>
<proteinExistence type="predicted"/>
<dbReference type="AlphaFoldDB" id="A0A2P6SMJ1"/>
<keyword evidence="3" id="KW-1185">Reference proteome</keyword>
<name>A0A2P6SMJ1_ROSCH</name>